<evidence type="ECO:0000313" key="1">
    <source>
        <dbReference type="EMBL" id="KKM81632.1"/>
    </source>
</evidence>
<gene>
    <name evidence="1" type="ORF">LCGC14_1327840</name>
</gene>
<name>A0A0F9NJY3_9ZZZZ</name>
<comment type="caution">
    <text evidence="1">The sequence shown here is derived from an EMBL/GenBank/DDBJ whole genome shotgun (WGS) entry which is preliminary data.</text>
</comment>
<protein>
    <submittedName>
        <fullName evidence="1">Uncharacterized protein</fullName>
    </submittedName>
</protein>
<organism evidence="1">
    <name type="scientific">marine sediment metagenome</name>
    <dbReference type="NCBI Taxonomy" id="412755"/>
    <lineage>
        <taxon>unclassified sequences</taxon>
        <taxon>metagenomes</taxon>
        <taxon>ecological metagenomes</taxon>
    </lineage>
</organism>
<reference evidence="1" key="1">
    <citation type="journal article" date="2015" name="Nature">
        <title>Complex archaea that bridge the gap between prokaryotes and eukaryotes.</title>
        <authorList>
            <person name="Spang A."/>
            <person name="Saw J.H."/>
            <person name="Jorgensen S.L."/>
            <person name="Zaremba-Niedzwiedzka K."/>
            <person name="Martijn J."/>
            <person name="Lind A.E."/>
            <person name="van Eijk R."/>
            <person name="Schleper C."/>
            <person name="Guy L."/>
            <person name="Ettema T.J."/>
        </authorList>
    </citation>
    <scope>NUCLEOTIDE SEQUENCE</scope>
</reference>
<proteinExistence type="predicted"/>
<dbReference type="AlphaFoldDB" id="A0A0F9NJY3"/>
<sequence length="87" mass="10266">MKLPGDEILETYIEDDGTEVTVVKGYDGKIYHCWEMPCSREVEQLIKSGAKQYGIEEWEYMNMALEEMLKQHAEEQTKRQFIEEISD</sequence>
<dbReference type="EMBL" id="LAZR01007990">
    <property type="protein sequence ID" value="KKM81632.1"/>
    <property type="molecule type" value="Genomic_DNA"/>
</dbReference>
<accession>A0A0F9NJY3</accession>